<organism evidence="1 2">
    <name type="scientific">Solanum commersonii</name>
    <name type="common">Commerson's wild potato</name>
    <name type="synonym">Commerson's nightshade</name>
    <dbReference type="NCBI Taxonomy" id="4109"/>
    <lineage>
        <taxon>Eukaryota</taxon>
        <taxon>Viridiplantae</taxon>
        <taxon>Streptophyta</taxon>
        <taxon>Embryophyta</taxon>
        <taxon>Tracheophyta</taxon>
        <taxon>Spermatophyta</taxon>
        <taxon>Magnoliopsida</taxon>
        <taxon>eudicotyledons</taxon>
        <taxon>Gunneridae</taxon>
        <taxon>Pentapetalae</taxon>
        <taxon>asterids</taxon>
        <taxon>lamiids</taxon>
        <taxon>Solanales</taxon>
        <taxon>Solanaceae</taxon>
        <taxon>Solanoideae</taxon>
        <taxon>Solaneae</taxon>
        <taxon>Solanum</taxon>
    </lineage>
</organism>
<keyword evidence="2" id="KW-1185">Reference proteome</keyword>
<accession>A0A9J6A869</accession>
<dbReference type="EMBL" id="JACXVP010000002">
    <property type="protein sequence ID" value="KAG5620697.1"/>
    <property type="molecule type" value="Genomic_DNA"/>
</dbReference>
<proteinExistence type="predicted"/>
<protein>
    <submittedName>
        <fullName evidence="1">Uncharacterized protein</fullName>
    </submittedName>
</protein>
<gene>
    <name evidence="1" type="ORF">H5410_005915</name>
</gene>
<comment type="caution">
    <text evidence="1">The sequence shown here is derived from an EMBL/GenBank/DDBJ whole genome shotgun (WGS) entry which is preliminary data.</text>
</comment>
<evidence type="ECO:0000313" key="1">
    <source>
        <dbReference type="EMBL" id="KAG5620697.1"/>
    </source>
</evidence>
<sequence length="383" mass="43884">MSRTASGSNRTWAHGYPQNAPLISKVMGRCGAIVQSGMNLSTKWKLKSVSNFLNFGYDLKTTSQTLSTHTSQLDKHLHKWKFKSMFHRKERNAPALITRQGTVLPTGNKGSSVISSPPCSSTAITSFIDKQASMHSIQISRTPLATLMETSSPEQKQLDLPELQCRSTSACYLYQHRYQLLPSLASAPLPSQASCSWEQRLQKNRDDYLIIRRSTRQTFKIEELLYRFIEIIFHLSIVHNQPFQILCTQRSQGKRLHLRAAVNPRFSEKWKFKSMLRQKEMPQLWLLCLEFGDSEHFWPLMDTSDPITQWGGLNDVQNHNPVEFQACSDQEPPRHHPRLQGCCPDPLTLNATDLHDSKNCRLVMLDRFLQLSQLELFSSLVVD</sequence>
<name>A0A9J6A869_SOLCO</name>
<dbReference type="AlphaFoldDB" id="A0A9J6A869"/>
<dbReference type="Proteomes" id="UP000824120">
    <property type="component" value="Chromosome 2"/>
</dbReference>
<reference evidence="1 2" key="1">
    <citation type="submission" date="2020-09" db="EMBL/GenBank/DDBJ databases">
        <title>De no assembly of potato wild relative species, Solanum commersonii.</title>
        <authorList>
            <person name="Cho K."/>
        </authorList>
    </citation>
    <scope>NUCLEOTIDE SEQUENCE [LARGE SCALE GENOMIC DNA]</scope>
    <source>
        <strain evidence="1">LZ3.2</strain>
        <tissue evidence="1">Leaf</tissue>
    </source>
</reference>
<evidence type="ECO:0000313" key="2">
    <source>
        <dbReference type="Proteomes" id="UP000824120"/>
    </source>
</evidence>